<dbReference type="InterPro" id="IPR027417">
    <property type="entry name" value="P-loop_NTPase"/>
</dbReference>
<dbReference type="PANTHER" id="PTHR43210">
    <property type="entry name" value="DETHIOBIOTIN SYNTHETASE"/>
    <property type="match status" value="1"/>
</dbReference>
<evidence type="ECO:0000313" key="3">
    <source>
        <dbReference type="EMBL" id="SCX90869.1"/>
    </source>
</evidence>
<comment type="caution">
    <text evidence="3">The sequence shown here is derived from an EMBL/GenBank/DDBJ whole genome shotgun (WGS) entry which is preliminary data.</text>
</comment>
<feature type="binding site" evidence="2">
    <location>
        <position position="16"/>
    </location>
    <ligand>
        <name>Mg(2+)</name>
        <dbReference type="ChEBI" id="CHEBI:18420"/>
    </ligand>
</feature>
<comment type="function">
    <text evidence="2">Catalyzes a mechanistically unusual reaction, the ATP-dependent insertion of CO2 between the N7 and N8 nitrogen atoms of 7,8-diaminopelargonic acid (DAPA, also called 7,8-diammoniononanoate) to form a ureido ring.</text>
</comment>
<sequence>MSVFFVTGTDTSVGKTIVSRAIIQAMQNAGIQIVGYKPLACGQDDPVYTDVQESGQTDYDNMDNRDVLVLQDSTNEEVSYQDINSYTFAHTMPMLSQEGKHIDINKINTDLKRLSSRYQSVLVEGSFGWLTPINQDYTFASWAAEHKMPVVLVVGIKEGCMNHALLTVQSIEQMGLPLLGWVANRINPMLGHYAEIIEDLSKRIKAPLLGKIPYMHKPETQELGHYITDIDRLSYMKTEILK</sequence>
<name>A0A1G5BKZ9_9PAST</name>
<dbReference type="SUPFAM" id="SSF52540">
    <property type="entry name" value="P-loop containing nucleoside triphosphate hydrolases"/>
    <property type="match status" value="1"/>
</dbReference>
<organism evidence="3 4">
    <name type="scientific">Basfia succiniciproducens</name>
    <dbReference type="NCBI Taxonomy" id="653940"/>
    <lineage>
        <taxon>Bacteria</taxon>
        <taxon>Pseudomonadati</taxon>
        <taxon>Pseudomonadota</taxon>
        <taxon>Gammaproteobacteria</taxon>
        <taxon>Pasteurellales</taxon>
        <taxon>Pasteurellaceae</taxon>
        <taxon>Basfia</taxon>
    </lineage>
</organism>
<comment type="subcellular location">
    <subcellularLocation>
        <location evidence="2">Cytoplasm</location>
    </subcellularLocation>
</comment>
<evidence type="ECO:0000256" key="1">
    <source>
        <dbReference type="ARBA" id="ARBA00022756"/>
    </source>
</evidence>
<comment type="catalytic activity">
    <reaction evidence="2">
        <text>(7R,8S)-7,8-diammoniononanoate + CO2 + ATP = (4R,5S)-dethiobiotin + ADP + phosphate + 3 H(+)</text>
        <dbReference type="Rhea" id="RHEA:15805"/>
        <dbReference type="ChEBI" id="CHEBI:15378"/>
        <dbReference type="ChEBI" id="CHEBI:16526"/>
        <dbReference type="ChEBI" id="CHEBI:30616"/>
        <dbReference type="ChEBI" id="CHEBI:43474"/>
        <dbReference type="ChEBI" id="CHEBI:149469"/>
        <dbReference type="ChEBI" id="CHEBI:149473"/>
        <dbReference type="ChEBI" id="CHEBI:456216"/>
        <dbReference type="EC" id="6.3.3.3"/>
    </reaction>
</comment>
<comment type="subunit">
    <text evidence="2">Homodimer.</text>
</comment>
<keyword evidence="2" id="KW-0963">Cytoplasm</keyword>
<accession>A0A1G5BKZ9</accession>
<dbReference type="PIRSF" id="PIRSF006755">
    <property type="entry name" value="DTB_synth"/>
    <property type="match status" value="1"/>
</dbReference>
<evidence type="ECO:0000313" key="4">
    <source>
        <dbReference type="Proteomes" id="UP000199588"/>
    </source>
</evidence>
<feature type="binding site" evidence="2">
    <location>
        <position position="66"/>
    </location>
    <ligand>
        <name>ATP</name>
        <dbReference type="ChEBI" id="CHEBI:30616"/>
    </ligand>
</feature>
<dbReference type="Pfam" id="PF13500">
    <property type="entry name" value="AAA_26"/>
    <property type="match status" value="1"/>
</dbReference>
<dbReference type="PANTHER" id="PTHR43210:SF5">
    <property type="entry name" value="DETHIOBIOTIN SYNTHETASE"/>
    <property type="match status" value="1"/>
</dbReference>
<keyword evidence="2" id="KW-0479">Metal-binding</keyword>
<keyword evidence="4" id="KW-1185">Reference proteome</keyword>
<evidence type="ECO:0000256" key="2">
    <source>
        <dbReference type="HAMAP-Rule" id="MF_00336"/>
    </source>
</evidence>
<feature type="binding site" evidence="2">
    <location>
        <begin position="12"/>
        <end position="17"/>
    </location>
    <ligand>
        <name>ATP</name>
        <dbReference type="ChEBI" id="CHEBI:30616"/>
    </ligand>
</feature>
<feature type="active site" evidence="2">
    <location>
        <position position="37"/>
    </location>
</feature>
<proteinExistence type="inferred from homology"/>
<dbReference type="RefSeq" id="WP_011200183.1">
    <property type="nucleotide sequence ID" value="NZ_CP015031.1"/>
</dbReference>
<keyword evidence="2" id="KW-0460">Magnesium</keyword>
<keyword evidence="2" id="KW-0436">Ligase</keyword>
<gene>
    <name evidence="2" type="primary">bioD</name>
    <name evidence="3" type="ORF">SAMN02910354_00781</name>
</gene>
<dbReference type="NCBIfam" id="TIGR00347">
    <property type="entry name" value="bioD"/>
    <property type="match status" value="1"/>
</dbReference>
<reference evidence="3 4" key="1">
    <citation type="submission" date="2016-10" db="EMBL/GenBank/DDBJ databases">
        <authorList>
            <person name="Varghese N."/>
            <person name="Submissions S."/>
        </authorList>
    </citation>
    <scope>NUCLEOTIDE SEQUENCE [LARGE SCALE GENOMIC DNA]</scope>
    <source>
        <strain evidence="3 4">DSM 22022</strain>
    </source>
</reference>
<dbReference type="InterPro" id="IPR004472">
    <property type="entry name" value="DTB_synth_BioD"/>
</dbReference>
<feature type="binding site" evidence="2">
    <location>
        <position position="66"/>
    </location>
    <ligand>
        <name>Mg(2+)</name>
        <dbReference type="ChEBI" id="CHEBI:18420"/>
    </ligand>
</feature>
<dbReference type="Gene3D" id="3.40.50.300">
    <property type="entry name" value="P-loop containing nucleotide triphosphate hydrolases"/>
    <property type="match status" value="1"/>
</dbReference>
<dbReference type="Proteomes" id="UP000199588">
    <property type="component" value="Unassembled WGS sequence"/>
</dbReference>
<feature type="binding site" evidence="2">
    <location>
        <position position="124"/>
    </location>
    <ligand>
        <name>Mg(2+)</name>
        <dbReference type="ChEBI" id="CHEBI:18420"/>
    </ligand>
</feature>
<keyword evidence="2" id="KW-0547">Nucleotide-binding</keyword>
<comment type="pathway">
    <text evidence="2">Cofactor biosynthesis; biotin biosynthesis; biotin from 7,8-diaminononanoate: step 1/2.</text>
</comment>
<dbReference type="CDD" id="cd03109">
    <property type="entry name" value="DTBS"/>
    <property type="match status" value="1"/>
</dbReference>
<keyword evidence="2" id="KW-0067">ATP-binding</keyword>
<comment type="similarity">
    <text evidence="2">Belongs to the dethiobiotin synthetase family.</text>
</comment>
<dbReference type="HAMAP" id="MF_00336">
    <property type="entry name" value="BioD"/>
    <property type="match status" value="1"/>
</dbReference>
<feature type="binding site" evidence="2">
    <location>
        <begin position="184"/>
        <end position="185"/>
    </location>
    <ligand>
        <name>ATP</name>
        <dbReference type="ChEBI" id="CHEBI:30616"/>
    </ligand>
</feature>
<protein>
    <recommendedName>
        <fullName evidence="2">ATP-dependent dethiobiotin synthetase BioD</fullName>
        <ecNumber evidence="2">6.3.3.3</ecNumber>
    </recommendedName>
    <alternativeName>
        <fullName evidence="2">DTB synthetase</fullName>
        <shortName evidence="2">DTBS</shortName>
    </alternativeName>
    <alternativeName>
        <fullName evidence="2">Dethiobiotin synthase</fullName>
    </alternativeName>
</protein>
<dbReference type="EMBL" id="FMUQ01000005">
    <property type="protein sequence ID" value="SCX90869.1"/>
    <property type="molecule type" value="Genomic_DNA"/>
</dbReference>
<keyword evidence="1 2" id="KW-0093">Biotin biosynthesis</keyword>
<dbReference type="EC" id="6.3.3.3" evidence="2"/>
<comment type="cofactor">
    <cofactor evidence="2">
        <name>Mg(2+)</name>
        <dbReference type="ChEBI" id="CHEBI:18420"/>
    </cofactor>
</comment>
<comment type="caution">
    <text evidence="2">Lacks conserved residue(s) required for the propagation of feature annotation.</text>
</comment>